<evidence type="ECO:0000313" key="6">
    <source>
        <dbReference type="EMBL" id="QMS85528.1"/>
    </source>
</evidence>
<dbReference type="Pfam" id="PF00005">
    <property type="entry name" value="ABC_tran"/>
    <property type="match status" value="1"/>
</dbReference>
<dbReference type="InterPro" id="IPR050763">
    <property type="entry name" value="ABC_transporter_ATP-binding"/>
</dbReference>
<feature type="domain" description="ABC transporter" evidence="5">
    <location>
        <begin position="4"/>
        <end position="248"/>
    </location>
</feature>
<dbReference type="PROSITE" id="PS50893">
    <property type="entry name" value="ABC_TRANSPORTER_2"/>
    <property type="match status" value="1"/>
</dbReference>
<reference evidence="6 7" key="1">
    <citation type="submission" date="2020-02" db="EMBL/GenBank/DDBJ databases">
        <authorList>
            <person name="Zheng R.K."/>
            <person name="Sun C.M."/>
        </authorList>
    </citation>
    <scope>NUCLEOTIDE SEQUENCE [LARGE SCALE GENOMIC DNA]</scope>
    <source>
        <strain evidence="7">zrk13</strain>
    </source>
</reference>
<gene>
    <name evidence="6" type="ORF">G4Z02_07165</name>
</gene>
<organism evidence="6 7">
    <name type="scientific">Candidatus Xianfuyuplasma coldseepsis</name>
    <dbReference type="NCBI Taxonomy" id="2782163"/>
    <lineage>
        <taxon>Bacteria</taxon>
        <taxon>Bacillati</taxon>
        <taxon>Mycoplasmatota</taxon>
        <taxon>Mollicutes</taxon>
        <taxon>Candidatus Izemoplasmatales</taxon>
        <taxon>Candidatus Izemoplasmataceae</taxon>
        <taxon>Candidatus Xianfuyuplasma</taxon>
    </lineage>
</organism>
<evidence type="ECO:0000256" key="2">
    <source>
        <dbReference type="ARBA" id="ARBA00022448"/>
    </source>
</evidence>
<dbReference type="Gene3D" id="3.40.50.300">
    <property type="entry name" value="P-loop containing nucleotide triphosphate hydrolases"/>
    <property type="match status" value="1"/>
</dbReference>
<dbReference type="InterPro" id="IPR027417">
    <property type="entry name" value="P-loop_NTPase"/>
</dbReference>
<evidence type="ECO:0000256" key="3">
    <source>
        <dbReference type="ARBA" id="ARBA00022741"/>
    </source>
</evidence>
<evidence type="ECO:0000313" key="7">
    <source>
        <dbReference type="Proteomes" id="UP000514720"/>
    </source>
</evidence>
<dbReference type="Proteomes" id="UP000514720">
    <property type="component" value="Chromosome"/>
</dbReference>
<keyword evidence="7" id="KW-1185">Reference proteome</keyword>
<dbReference type="InterPro" id="IPR003593">
    <property type="entry name" value="AAA+_ATPase"/>
</dbReference>
<dbReference type="KEGG" id="xcl:G4Z02_07165"/>
<accession>A0A7L7KUT2</accession>
<dbReference type="PANTHER" id="PTHR42711:SF5">
    <property type="entry name" value="ABC TRANSPORTER ATP-BINDING PROTEIN NATA"/>
    <property type="match status" value="1"/>
</dbReference>
<dbReference type="EMBL" id="CP048914">
    <property type="protein sequence ID" value="QMS85528.1"/>
    <property type="molecule type" value="Genomic_DNA"/>
</dbReference>
<proteinExistence type="inferred from homology"/>
<dbReference type="RefSeq" id="WP_258877328.1">
    <property type="nucleotide sequence ID" value="NZ_CP048914.1"/>
</dbReference>
<evidence type="ECO:0000259" key="5">
    <source>
        <dbReference type="PROSITE" id="PS50893"/>
    </source>
</evidence>
<dbReference type="PANTHER" id="PTHR42711">
    <property type="entry name" value="ABC TRANSPORTER ATP-BINDING PROTEIN"/>
    <property type="match status" value="1"/>
</dbReference>
<evidence type="ECO:0000256" key="4">
    <source>
        <dbReference type="ARBA" id="ARBA00022840"/>
    </source>
</evidence>
<dbReference type="SMART" id="SM00382">
    <property type="entry name" value="AAA"/>
    <property type="match status" value="1"/>
</dbReference>
<comment type="similarity">
    <text evidence="1">Belongs to the ABC transporter superfamily.</text>
</comment>
<dbReference type="GO" id="GO:0005524">
    <property type="term" value="F:ATP binding"/>
    <property type="evidence" value="ECO:0007669"/>
    <property type="project" value="UniProtKB-KW"/>
</dbReference>
<keyword evidence="3" id="KW-0547">Nucleotide-binding</keyword>
<dbReference type="AlphaFoldDB" id="A0A7L7KUT2"/>
<dbReference type="SUPFAM" id="SSF52540">
    <property type="entry name" value="P-loop containing nucleoside triphosphate hydrolases"/>
    <property type="match status" value="1"/>
</dbReference>
<dbReference type="GO" id="GO:0016887">
    <property type="term" value="F:ATP hydrolysis activity"/>
    <property type="evidence" value="ECO:0007669"/>
    <property type="project" value="InterPro"/>
</dbReference>
<sequence>MNTLEVQQVTKTFKLSKKQQKLERTNATQKIACNQLSFTAYPGEIYGLLGPNGAGKTTALRMISTLIKPDSGDVFVGDSSVVKEATEVRGKIGFLTSELKLEDHFTPNYLFTYFSRLHGVEDEVSDKRKNEMFTRFGIDEFMEVKVGELSTGMKQKLSIAISLVHDPDFIIFDEPTNGLDVLTARVVTDYLLELKEKGKTVILSTHILSVVEKLCDRVGIIINGKMKITDTLDAIKSAYPDKSLEDIFFDFVAEEALEGGMEQ</sequence>
<protein>
    <submittedName>
        <fullName evidence="6">ABC transporter ATP-binding protein</fullName>
    </submittedName>
</protein>
<keyword evidence="2" id="KW-0813">Transport</keyword>
<evidence type="ECO:0000256" key="1">
    <source>
        <dbReference type="ARBA" id="ARBA00005417"/>
    </source>
</evidence>
<name>A0A7L7KUT2_9MOLU</name>
<dbReference type="InterPro" id="IPR003439">
    <property type="entry name" value="ABC_transporter-like_ATP-bd"/>
</dbReference>
<keyword evidence="4 6" id="KW-0067">ATP-binding</keyword>